<dbReference type="EMBL" id="CP115667">
    <property type="protein sequence ID" value="WBW50413.1"/>
    <property type="molecule type" value="Genomic_DNA"/>
</dbReference>
<dbReference type="PANTHER" id="PTHR43732:SF1">
    <property type="entry name" value="RIBOSE 5-PHOSPHATE ISOMERASE"/>
    <property type="match status" value="1"/>
</dbReference>
<dbReference type="Pfam" id="PF02502">
    <property type="entry name" value="LacAB_rpiB"/>
    <property type="match status" value="1"/>
</dbReference>
<protein>
    <submittedName>
        <fullName evidence="3">Ribose 5-phosphate isomerase B</fullName>
        <ecNumber evidence="3">5.3.1.6</ecNumber>
    </submittedName>
</protein>
<dbReference type="PANTHER" id="PTHR43732">
    <property type="entry name" value="RIBOSE 5-PHOSPHATE ISOMERASE-RELATED"/>
    <property type="match status" value="1"/>
</dbReference>
<dbReference type="Proteomes" id="UP001210339">
    <property type="component" value="Chromosome"/>
</dbReference>
<evidence type="ECO:0000256" key="1">
    <source>
        <dbReference type="ARBA" id="ARBA00008754"/>
    </source>
</evidence>
<comment type="similarity">
    <text evidence="1">Belongs to the LacAB/RpiB family.</text>
</comment>
<sequence>MKLGIGSDHAGFDMKTMITEYLKAQGHTVVDYGTDGKDSVDYPDYGKAVGRAVVDGDVDKGILICGTGVGISISANKVKGVRACVCSEPYSAQMSVRHNNANIIAFGARVVGEDMAKMIVDTFLGETFEGGRHERRVGKIEEE</sequence>
<dbReference type="NCBIfam" id="NF004051">
    <property type="entry name" value="PRK05571.1"/>
    <property type="match status" value="1"/>
</dbReference>
<evidence type="ECO:0000256" key="2">
    <source>
        <dbReference type="ARBA" id="ARBA00023235"/>
    </source>
</evidence>
<dbReference type="Gene3D" id="3.40.1400.10">
    <property type="entry name" value="Sugar-phosphate isomerase, RpiB/LacA/LacB"/>
    <property type="match status" value="1"/>
</dbReference>
<dbReference type="InterPro" id="IPR004785">
    <property type="entry name" value="RpiB"/>
</dbReference>
<dbReference type="NCBIfam" id="TIGR00689">
    <property type="entry name" value="rpiB_lacA_lacB"/>
    <property type="match status" value="1"/>
</dbReference>
<dbReference type="InterPro" id="IPR051812">
    <property type="entry name" value="SPI_LacAB/RpiB"/>
</dbReference>
<dbReference type="EC" id="5.3.1.6" evidence="3"/>
<gene>
    <name evidence="3" type="primary">rpiB</name>
    <name evidence="3" type="ORF">O6R05_02405</name>
</gene>
<name>A0ABY7QWX5_9FIRM</name>
<evidence type="ECO:0000313" key="3">
    <source>
        <dbReference type="EMBL" id="WBW50413.1"/>
    </source>
</evidence>
<organism evidence="3 4">
    <name type="scientific">Peptoniphilus equinus</name>
    <dbReference type="NCBI Taxonomy" id="3016343"/>
    <lineage>
        <taxon>Bacteria</taxon>
        <taxon>Bacillati</taxon>
        <taxon>Bacillota</taxon>
        <taxon>Tissierellia</taxon>
        <taxon>Tissierellales</taxon>
        <taxon>Peptoniphilaceae</taxon>
        <taxon>Peptoniphilus</taxon>
    </lineage>
</organism>
<dbReference type="RefSeq" id="WP_271191945.1">
    <property type="nucleotide sequence ID" value="NZ_CP115667.1"/>
</dbReference>
<accession>A0ABY7QWX5</accession>
<evidence type="ECO:0000313" key="4">
    <source>
        <dbReference type="Proteomes" id="UP001210339"/>
    </source>
</evidence>
<dbReference type="NCBIfam" id="TIGR01120">
    <property type="entry name" value="rpiB"/>
    <property type="match status" value="1"/>
</dbReference>
<keyword evidence="4" id="KW-1185">Reference proteome</keyword>
<dbReference type="InterPro" id="IPR003500">
    <property type="entry name" value="RpiB_LacA_LacB"/>
</dbReference>
<reference evidence="3 4" key="1">
    <citation type="submission" date="2023-01" db="EMBL/GenBank/DDBJ databases">
        <authorList>
            <person name="Lee S.H."/>
            <person name="Jung H.S."/>
            <person name="Yun J.U."/>
        </authorList>
    </citation>
    <scope>NUCLEOTIDE SEQUENCE [LARGE SCALE GENOMIC DNA]</scope>
    <source>
        <strain evidence="3 4">CBA3646</strain>
    </source>
</reference>
<proteinExistence type="inferred from homology"/>
<dbReference type="PIRSF" id="PIRSF005384">
    <property type="entry name" value="RpiB_LacA_B"/>
    <property type="match status" value="1"/>
</dbReference>
<dbReference type="GO" id="GO:0004751">
    <property type="term" value="F:ribose-5-phosphate isomerase activity"/>
    <property type="evidence" value="ECO:0007669"/>
    <property type="project" value="UniProtKB-EC"/>
</dbReference>
<dbReference type="SUPFAM" id="SSF89623">
    <property type="entry name" value="Ribose/Galactose isomerase RpiB/AlsB"/>
    <property type="match status" value="1"/>
</dbReference>
<dbReference type="InterPro" id="IPR036569">
    <property type="entry name" value="RpiB_LacA_LacB_sf"/>
</dbReference>
<keyword evidence="2 3" id="KW-0413">Isomerase</keyword>